<proteinExistence type="predicted"/>
<feature type="transmembrane region" description="Helical" evidence="1">
    <location>
        <begin position="492"/>
        <end position="516"/>
    </location>
</feature>
<gene>
    <name evidence="2" type="ORF">O0I10_001501</name>
</gene>
<reference evidence="2 3" key="1">
    <citation type="submission" date="2023-03" db="EMBL/GenBank/DDBJ databases">
        <title>Genome sequence of Lichtheimia ornata CBS 291.66.</title>
        <authorList>
            <person name="Mohabir J.T."/>
            <person name="Shea T.P."/>
            <person name="Kurbessoian T."/>
            <person name="Berby B."/>
            <person name="Fontaine J."/>
            <person name="Livny J."/>
            <person name="Gnirke A."/>
            <person name="Stajich J.E."/>
            <person name="Cuomo C.A."/>
        </authorList>
    </citation>
    <scope>NUCLEOTIDE SEQUENCE [LARGE SCALE GENOMIC DNA]</scope>
    <source>
        <strain evidence="2">CBS 291.66</strain>
    </source>
</reference>
<dbReference type="AlphaFoldDB" id="A0AAD7Y1B7"/>
<keyword evidence="1" id="KW-0472">Membrane</keyword>
<feature type="transmembrane region" description="Helical" evidence="1">
    <location>
        <begin position="367"/>
        <end position="387"/>
    </location>
</feature>
<feature type="transmembrane region" description="Helical" evidence="1">
    <location>
        <begin position="209"/>
        <end position="230"/>
    </location>
</feature>
<evidence type="ECO:0000313" key="2">
    <source>
        <dbReference type="EMBL" id="KAJ8662540.1"/>
    </source>
</evidence>
<feature type="transmembrane region" description="Helical" evidence="1">
    <location>
        <begin position="155"/>
        <end position="173"/>
    </location>
</feature>
<feature type="transmembrane region" description="Helical" evidence="1">
    <location>
        <begin position="461"/>
        <end position="480"/>
    </location>
</feature>
<dbReference type="GeneID" id="83208919"/>
<feature type="transmembrane region" description="Helical" evidence="1">
    <location>
        <begin position="119"/>
        <end position="140"/>
    </location>
</feature>
<keyword evidence="1" id="KW-0812">Transmembrane</keyword>
<keyword evidence="1" id="KW-1133">Transmembrane helix</keyword>
<dbReference type="EMBL" id="JARTCD010000004">
    <property type="protein sequence ID" value="KAJ8662540.1"/>
    <property type="molecule type" value="Genomic_DNA"/>
</dbReference>
<protein>
    <recommendedName>
        <fullName evidence="4">Transmembrane protein</fullName>
    </recommendedName>
</protein>
<sequence length="585" mass="67498">MGDAANNSIGFATYQLQDNSDRQSNDLASIILFFSVIFIIVASFIFYFWITRWHKVPPQQRRDKELEDQKEIDQLVENFRQQVATVFHLPLLTLAIALWRRHRQPISHEHRRILTYKLYHLLSFAFLVAIVVALAILIGTTTNAASSNDTNTSRILQAALFVFVLSINLYLITRQRCYYKERKELFGSTDAHMHAVYKTRFDDWNARMWSNWVQIAILIIEFFQLLAFPLRDLITVNSFSNEGAGSDDEQQRNNQLRFFEFVSIIMNVGGFMPDMRTPTWYTYSLWTVYAVVILGLIIAVFVNGINAWRPYKIPNRWVYWCIPVTTLLYIPLLTTFVSSAACQSLNVSTNDFATSLRCYSPSISQQLYLWMSLAGYVVAYFLLTIFVSSYERVPEHNEIAFKSISVAFIKNMGLLLTIVYLLVETTTNRNRMRAILSITILLTMICYNIKTRPCYVDKINFFRTASFSCILWTSVLVAILSDTNAAGLLGPLAVLCIIVGGWGMIIALYLLVYFAYYKQPIEYYYEEEQRSIRQARQHSTFTGSISMRSAHMVDMGSSNGSIRSGNTKTPQDTTLTRISKWLWQR</sequence>
<feature type="transmembrane region" description="Helical" evidence="1">
    <location>
        <begin position="399"/>
        <end position="420"/>
    </location>
</feature>
<evidence type="ECO:0000256" key="1">
    <source>
        <dbReference type="SAM" id="Phobius"/>
    </source>
</evidence>
<evidence type="ECO:0008006" key="4">
    <source>
        <dbReference type="Google" id="ProtNLM"/>
    </source>
</evidence>
<organism evidence="2 3">
    <name type="scientific">Lichtheimia ornata</name>
    <dbReference type="NCBI Taxonomy" id="688661"/>
    <lineage>
        <taxon>Eukaryota</taxon>
        <taxon>Fungi</taxon>
        <taxon>Fungi incertae sedis</taxon>
        <taxon>Mucoromycota</taxon>
        <taxon>Mucoromycotina</taxon>
        <taxon>Mucoromycetes</taxon>
        <taxon>Mucorales</taxon>
        <taxon>Lichtheimiaceae</taxon>
        <taxon>Lichtheimia</taxon>
    </lineage>
</organism>
<feature type="transmembrane region" description="Helical" evidence="1">
    <location>
        <begin position="317"/>
        <end position="341"/>
    </location>
</feature>
<dbReference type="RefSeq" id="XP_058347453.1">
    <property type="nucleotide sequence ID" value="XM_058481596.1"/>
</dbReference>
<comment type="caution">
    <text evidence="2">The sequence shown here is derived from an EMBL/GenBank/DDBJ whole genome shotgun (WGS) entry which is preliminary data.</text>
</comment>
<feature type="transmembrane region" description="Helical" evidence="1">
    <location>
        <begin position="280"/>
        <end position="305"/>
    </location>
</feature>
<accession>A0AAD7Y1B7</accession>
<evidence type="ECO:0000313" key="3">
    <source>
        <dbReference type="Proteomes" id="UP001234581"/>
    </source>
</evidence>
<feature type="transmembrane region" description="Helical" evidence="1">
    <location>
        <begin position="27"/>
        <end position="50"/>
    </location>
</feature>
<dbReference type="Proteomes" id="UP001234581">
    <property type="component" value="Unassembled WGS sequence"/>
</dbReference>
<feature type="transmembrane region" description="Helical" evidence="1">
    <location>
        <begin position="432"/>
        <end position="449"/>
    </location>
</feature>
<name>A0AAD7Y1B7_9FUNG</name>
<keyword evidence="3" id="KW-1185">Reference proteome</keyword>